<gene>
    <name evidence="1" type="ORF">OCBIM_22039303mg</name>
</gene>
<organism evidence="1">
    <name type="scientific">Octopus bimaculoides</name>
    <name type="common">California two-spotted octopus</name>
    <dbReference type="NCBI Taxonomy" id="37653"/>
    <lineage>
        <taxon>Eukaryota</taxon>
        <taxon>Metazoa</taxon>
        <taxon>Spiralia</taxon>
        <taxon>Lophotrochozoa</taxon>
        <taxon>Mollusca</taxon>
        <taxon>Cephalopoda</taxon>
        <taxon>Coleoidea</taxon>
        <taxon>Octopodiformes</taxon>
        <taxon>Octopoda</taxon>
        <taxon>Incirrata</taxon>
        <taxon>Octopodidae</taxon>
        <taxon>Octopus</taxon>
    </lineage>
</organism>
<evidence type="ECO:0000313" key="1">
    <source>
        <dbReference type="EMBL" id="KOF72533.1"/>
    </source>
</evidence>
<dbReference type="AlphaFoldDB" id="A0A0L8G6K1"/>
<dbReference type="EMBL" id="KQ423610">
    <property type="protein sequence ID" value="KOF72533.1"/>
    <property type="molecule type" value="Genomic_DNA"/>
</dbReference>
<accession>A0A0L8G6K1</accession>
<protein>
    <submittedName>
        <fullName evidence="1">Uncharacterized protein</fullName>
    </submittedName>
</protein>
<proteinExistence type="predicted"/>
<name>A0A0L8G6K1_OCTBM</name>
<sequence>MYVCRVCVFFQLAQPLLPDSFSCGLKSCLAMTNLSLSLSLSLKTFCLSRHIPPIQFLLWTKLFSDFLYYSYKILRIC</sequence>
<reference evidence="1" key="1">
    <citation type="submission" date="2015-07" db="EMBL/GenBank/DDBJ databases">
        <title>MeaNS - Measles Nucleotide Surveillance Program.</title>
        <authorList>
            <person name="Tran T."/>
            <person name="Druce J."/>
        </authorList>
    </citation>
    <scope>NUCLEOTIDE SEQUENCE</scope>
    <source>
        <strain evidence="1">UCB-OBI-ISO-001</strain>
        <tissue evidence="1">Gonad</tissue>
    </source>
</reference>